<dbReference type="GeneID" id="75111261"/>
<evidence type="ECO:0000313" key="4">
    <source>
        <dbReference type="EMBL" id="KAA5486542.1"/>
    </source>
</evidence>
<dbReference type="KEGG" id="bcac:CGC64_00260"/>
<reference evidence="9" key="4">
    <citation type="submission" date="2022-08" db="EMBL/GenBank/DDBJ databases">
        <title>Genome Sequencing of Bacteroides fragilis Group Isolates with Nanopore Technology.</title>
        <authorList>
            <person name="Tisza M.J."/>
            <person name="Smith D."/>
            <person name="Dekker J.P."/>
        </authorList>
    </citation>
    <scope>NUCLEOTIDE SEQUENCE</scope>
    <source>
        <strain evidence="9">BFG-474</strain>
    </source>
</reference>
<dbReference type="RefSeq" id="WP_005678678.1">
    <property type="nucleotide sequence ID" value="NZ_CABMOQ010000021.1"/>
</dbReference>
<dbReference type="EMBL" id="QSJD01000023">
    <property type="protein sequence ID" value="RHD46414.1"/>
    <property type="molecule type" value="Genomic_DNA"/>
</dbReference>
<dbReference type="Proteomes" id="UP000284689">
    <property type="component" value="Unassembled WGS sequence"/>
</dbReference>
<reference evidence="2 10" key="1">
    <citation type="submission" date="2015-09" db="EMBL/GenBank/DDBJ databases">
        <authorList>
            <consortium name="Pathogen Informatics"/>
        </authorList>
    </citation>
    <scope>NUCLEOTIDE SEQUENCE [LARGE SCALE GENOMIC DNA]</scope>
    <source>
        <strain evidence="2 10">2789STDY5834880</strain>
    </source>
</reference>
<dbReference type="Proteomes" id="UP001170023">
    <property type="component" value="Unassembled WGS sequence"/>
</dbReference>
<feature type="transmembrane region" description="Helical" evidence="1">
    <location>
        <begin position="33"/>
        <end position="53"/>
    </location>
</feature>
<name>A0A174RZJ6_9BACE</name>
<feature type="transmembrane region" description="Helical" evidence="1">
    <location>
        <begin position="201"/>
        <end position="226"/>
    </location>
</feature>
<accession>A0A174RZJ6</accession>
<proteinExistence type="predicted"/>
<evidence type="ECO:0000256" key="1">
    <source>
        <dbReference type="SAM" id="Phobius"/>
    </source>
</evidence>
<sequence length="313" mass="34746">MESQKPKIAMYVKRPFGEKLNASFDFLKENWKLLLKFTTYLLLPLCLIQALSLNGLMSGALSISAIASSTAMAASSSSLIAFGSYYGLYMFLYLIGIILLTSLVYGLIRTYNEREERLQGVTLGMLKPRLFRNIKRLLLMTGACILLVLFVGIFVGLLVALTPFTLFLTIPFIIAFSVPLALLAPIYLFEDITLMEAFKKTFRLGFATWGGVFLVSLLMGIIANVLQGVTMMPWYIATVVKYFFAMSDVGGSGEVTVSAGYSFFLYLMAIIQTFGAYLAMIFTFVGMAYQYGHASEVVDSITVETDIDNFDKL</sequence>
<dbReference type="Proteomes" id="UP000475905">
    <property type="component" value="Unassembled WGS sequence"/>
</dbReference>
<organism evidence="2 10">
    <name type="scientific">Bacteroides caccae</name>
    <dbReference type="NCBI Taxonomy" id="47678"/>
    <lineage>
        <taxon>Bacteria</taxon>
        <taxon>Pseudomonadati</taxon>
        <taxon>Bacteroidota</taxon>
        <taxon>Bacteroidia</taxon>
        <taxon>Bacteroidales</taxon>
        <taxon>Bacteroidaceae</taxon>
        <taxon>Bacteroides</taxon>
    </lineage>
</organism>
<evidence type="ECO:0000313" key="3">
    <source>
        <dbReference type="EMBL" id="KAA5463745.1"/>
    </source>
</evidence>
<dbReference type="Proteomes" id="UP000284205">
    <property type="component" value="Unassembled WGS sequence"/>
</dbReference>
<feature type="transmembrane region" description="Helical" evidence="1">
    <location>
        <begin position="88"/>
        <end position="108"/>
    </location>
</feature>
<reference evidence="14 15" key="3">
    <citation type="journal article" date="2019" name="Nat. Med.">
        <title>A library of human gut bacterial isolates paired with longitudinal multiomics data enables mechanistic microbiome research.</title>
        <authorList>
            <person name="Poyet M."/>
            <person name="Groussin M."/>
            <person name="Gibbons S.M."/>
            <person name="Avila-Pacheco J."/>
            <person name="Jiang X."/>
            <person name="Kearney S.M."/>
            <person name="Perrotta A.R."/>
            <person name="Berdy B."/>
            <person name="Zhao S."/>
            <person name="Lieberman T.D."/>
            <person name="Swanson P.K."/>
            <person name="Smith M."/>
            <person name="Roesemann S."/>
            <person name="Alexander J.E."/>
            <person name="Rich S.A."/>
            <person name="Livny J."/>
            <person name="Vlamakis H."/>
            <person name="Clish C."/>
            <person name="Bullock K."/>
            <person name="Deik A."/>
            <person name="Scott J."/>
            <person name="Pierce K.A."/>
            <person name="Xavier R.J."/>
            <person name="Alm E.J."/>
        </authorList>
    </citation>
    <scope>NUCLEOTIDE SEQUENCE [LARGE SCALE GENOMIC DNA]</scope>
    <source>
        <strain evidence="4 15">BIOML-A21</strain>
        <strain evidence="3 14">BIOML-A31</strain>
    </source>
</reference>
<dbReference type="Proteomes" id="UP000491168">
    <property type="component" value="Unassembled WGS sequence"/>
</dbReference>
<evidence type="ECO:0000313" key="6">
    <source>
        <dbReference type="EMBL" id="RGR68162.1"/>
    </source>
</evidence>
<dbReference type="STRING" id="47678.ERS852494_03300"/>
<protein>
    <submittedName>
        <fullName evidence="2">Putative transmembrane protein</fullName>
    </submittedName>
</protein>
<dbReference type="Proteomes" id="UP000284431">
    <property type="component" value="Unassembled WGS sequence"/>
</dbReference>
<gene>
    <name evidence="8" type="ORF">DW794_14430</name>
    <name evidence="6" type="ORF">DWY26_16930</name>
    <name evidence="7" type="ORF">DXA49_06260</name>
    <name evidence="2" type="ORF">ERS852494_03300</name>
    <name evidence="4" type="ORF">F2Y35_20930</name>
    <name evidence="3" type="ORF">F2Y36_09095</name>
    <name evidence="9" type="ORF">NXW23_00250</name>
    <name evidence="5" type="ORF">Q4469_12335</name>
</gene>
<reference evidence="11 12" key="2">
    <citation type="submission" date="2018-08" db="EMBL/GenBank/DDBJ databases">
        <title>A genome reference for cultivated species of the human gut microbiota.</title>
        <authorList>
            <person name="Zou Y."/>
            <person name="Xue W."/>
            <person name="Luo G."/>
        </authorList>
    </citation>
    <scope>NUCLEOTIDE SEQUENCE [LARGE SCALE GENOMIC DNA]</scope>
    <source>
        <strain evidence="6 11">AF24-29LB</strain>
        <strain evidence="8 13">AM31-16AC</strain>
        <strain evidence="7 12">OF02-6LB</strain>
    </source>
</reference>
<evidence type="ECO:0000313" key="5">
    <source>
        <dbReference type="EMBL" id="MDO6358463.1"/>
    </source>
</evidence>
<evidence type="ECO:0000313" key="12">
    <source>
        <dbReference type="Proteomes" id="UP000284431"/>
    </source>
</evidence>
<evidence type="ECO:0000313" key="15">
    <source>
        <dbReference type="Proteomes" id="UP000491168"/>
    </source>
</evidence>
<evidence type="ECO:0000313" key="10">
    <source>
        <dbReference type="Proteomes" id="UP000095657"/>
    </source>
</evidence>
<dbReference type="EMBL" id="VVYP01000009">
    <property type="protein sequence ID" value="KAA5463745.1"/>
    <property type="molecule type" value="Genomic_DNA"/>
</dbReference>
<feature type="transmembrane region" description="Helical" evidence="1">
    <location>
        <begin position="263"/>
        <end position="289"/>
    </location>
</feature>
<dbReference type="EMBL" id="QSCS01000007">
    <property type="protein sequence ID" value="RGY27644.1"/>
    <property type="molecule type" value="Genomic_DNA"/>
</dbReference>
<reference evidence="5" key="5">
    <citation type="submission" date="2023-07" db="EMBL/GenBank/DDBJ databases">
        <title>Whole Genome Sequencing of Colonoscopy isolates.</title>
        <authorList>
            <person name="Surve S.V."/>
            <person name="Valls R.A."/>
            <person name="Barrak K.E."/>
            <person name="Gardner T.B."/>
            <person name="O'Toole G.A."/>
        </authorList>
    </citation>
    <scope>NUCLEOTIDE SEQUENCE</scope>
    <source>
        <strain evidence="5">GP0119</strain>
    </source>
</reference>
<evidence type="ECO:0000313" key="8">
    <source>
        <dbReference type="EMBL" id="RHD46414.1"/>
    </source>
</evidence>
<dbReference type="EMBL" id="CP103166">
    <property type="protein sequence ID" value="UVQ96888.1"/>
    <property type="molecule type" value="Genomic_DNA"/>
</dbReference>
<evidence type="ECO:0000313" key="11">
    <source>
        <dbReference type="Proteomes" id="UP000284205"/>
    </source>
</evidence>
<dbReference type="EMBL" id="QRUO01000018">
    <property type="protein sequence ID" value="RGR68162.1"/>
    <property type="molecule type" value="Genomic_DNA"/>
</dbReference>
<dbReference type="EMBL" id="CZAI01000008">
    <property type="protein sequence ID" value="CUP87609.1"/>
    <property type="molecule type" value="Genomic_DNA"/>
</dbReference>
<feature type="transmembrane region" description="Helical" evidence="1">
    <location>
        <begin position="166"/>
        <end position="189"/>
    </location>
</feature>
<evidence type="ECO:0000313" key="2">
    <source>
        <dbReference type="EMBL" id="CUP87609.1"/>
    </source>
</evidence>
<keyword evidence="1 2" id="KW-0812">Transmembrane</keyword>
<dbReference type="Proteomes" id="UP001060260">
    <property type="component" value="Chromosome"/>
</dbReference>
<dbReference type="AlphaFoldDB" id="A0A174RZJ6"/>
<keyword evidence="1" id="KW-0472">Membrane</keyword>
<feature type="transmembrane region" description="Helical" evidence="1">
    <location>
        <begin position="137"/>
        <end position="160"/>
    </location>
</feature>
<evidence type="ECO:0000313" key="14">
    <source>
        <dbReference type="Proteomes" id="UP000475905"/>
    </source>
</evidence>
<dbReference type="EMBL" id="VVYF01000028">
    <property type="protein sequence ID" value="KAA5486542.1"/>
    <property type="molecule type" value="Genomic_DNA"/>
</dbReference>
<dbReference type="EMBL" id="JAUONL010000009">
    <property type="protein sequence ID" value="MDO6358463.1"/>
    <property type="molecule type" value="Genomic_DNA"/>
</dbReference>
<keyword evidence="1" id="KW-1133">Transmembrane helix</keyword>
<evidence type="ECO:0000313" key="13">
    <source>
        <dbReference type="Proteomes" id="UP000284689"/>
    </source>
</evidence>
<dbReference type="Proteomes" id="UP000095657">
    <property type="component" value="Unassembled WGS sequence"/>
</dbReference>
<evidence type="ECO:0000313" key="9">
    <source>
        <dbReference type="EMBL" id="UVQ96888.1"/>
    </source>
</evidence>
<evidence type="ECO:0000313" key="7">
    <source>
        <dbReference type="EMBL" id="RGY27644.1"/>
    </source>
</evidence>